<comment type="caution">
    <text evidence="4">The sequence shown here is derived from an EMBL/GenBank/DDBJ whole genome shotgun (WGS) entry which is preliminary data.</text>
</comment>
<keyword evidence="2" id="KW-0812">Transmembrane</keyword>
<keyword evidence="3" id="KW-0732">Signal</keyword>
<reference evidence="4 5" key="1">
    <citation type="journal article" date="2023" name="Arcadia Sci">
        <title>De novo assembly of a long-read Amblyomma americanum tick genome.</title>
        <authorList>
            <person name="Chou S."/>
            <person name="Poskanzer K.E."/>
            <person name="Rollins M."/>
            <person name="Thuy-Boun P.S."/>
        </authorList>
    </citation>
    <scope>NUCLEOTIDE SEQUENCE [LARGE SCALE GENOMIC DNA]</scope>
    <source>
        <strain evidence="4">F_SG_1</strain>
        <tissue evidence="4">Salivary glands</tissue>
    </source>
</reference>
<dbReference type="AlphaFoldDB" id="A0AAQ4D152"/>
<feature type="signal peptide" evidence="3">
    <location>
        <begin position="1"/>
        <end position="17"/>
    </location>
</feature>
<dbReference type="Proteomes" id="UP001321473">
    <property type="component" value="Unassembled WGS sequence"/>
</dbReference>
<feature type="region of interest" description="Disordered" evidence="1">
    <location>
        <begin position="225"/>
        <end position="244"/>
    </location>
</feature>
<dbReference type="EMBL" id="JARKHS020036417">
    <property type="protein sequence ID" value="KAK8756192.1"/>
    <property type="molecule type" value="Genomic_DNA"/>
</dbReference>
<sequence>MSRVVPTLLPLLCLVAAARPTEKTLAHFARQFSDLPDYDTYRYVERVRSEQARRLRADDGSNSSSRKPSLPVRWPRKPSWLSIGGDSGHRHSSGPDYARQLLRFMQDHQVIFYIACTSVLTGVVLLVTLMALHSVRHGSSWRTPWSGRQHRPYGESYALLDRQPLLVERRSGFSEDDAEDEEEAAAEGDTHGGAREERRGLPGRASGSAAGSLFEISTLSEIGAGEQAATWSEPDEPAEGLWNSEQAIKRVTSTAVIVLETGKTLHARYFTSKHAHNSLKNVQLLWSSILAFSEKYCLKA</sequence>
<feature type="transmembrane region" description="Helical" evidence="2">
    <location>
        <begin position="110"/>
        <end position="132"/>
    </location>
</feature>
<feature type="chain" id="PRO_5042907050" evidence="3">
    <location>
        <begin position="18"/>
        <end position="300"/>
    </location>
</feature>
<evidence type="ECO:0000313" key="4">
    <source>
        <dbReference type="EMBL" id="KAK8756192.1"/>
    </source>
</evidence>
<feature type="region of interest" description="Disordered" evidence="1">
    <location>
        <begin position="172"/>
        <end position="209"/>
    </location>
</feature>
<feature type="compositionally biased region" description="Acidic residues" evidence="1">
    <location>
        <begin position="174"/>
        <end position="186"/>
    </location>
</feature>
<feature type="compositionally biased region" description="Basic and acidic residues" evidence="1">
    <location>
        <begin position="188"/>
        <end position="200"/>
    </location>
</feature>
<evidence type="ECO:0000256" key="1">
    <source>
        <dbReference type="SAM" id="MobiDB-lite"/>
    </source>
</evidence>
<gene>
    <name evidence="4" type="ORF">V5799_001109</name>
</gene>
<proteinExistence type="predicted"/>
<protein>
    <submittedName>
        <fullName evidence="4">Uncharacterized protein</fullName>
    </submittedName>
</protein>
<organism evidence="4 5">
    <name type="scientific">Amblyomma americanum</name>
    <name type="common">Lone star tick</name>
    <dbReference type="NCBI Taxonomy" id="6943"/>
    <lineage>
        <taxon>Eukaryota</taxon>
        <taxon>Metazoa</taxon>
        <taxon>Ecdysozoa</taxon>
        <taxon>Arthropoda</taxon>
        <taxon>Chelicerata</taxon>
        <taxon>Arachnida</taxon>
        <taxon>Acari</taxon>
        <taxon>Parasitiformes</taxon>
        <taxon>Ixodida</taxon>
        <taxon>Ixodoidea</taxon>
        <taxon>Ixodidae</taxon>
        <taxon>Amblyomminae</taxon>
        <taxon>Amblyomma</taxon>
    </lineage>
</organism>
<keyword evidence="5" id="KW-1185">Reference proteome</keyword>
<evidence type="ECO:0000256" key="3">
    <source>
        <dbReference type="SAM" id="SignalP"/>
    </source>
</evidence>
<keyword evidence="2" id="KW-1133">Transmembrane helix</keyword>
<feature type="region of interest" description="Disordered" evidence="1">
    <location>
        <begin position="52"/>
        <end position="73"/>
    </location>
</feature>
<evidence type="ECO:0000313" key="5">
    <source>
        <dbReference type="Proteomes" id="UP001321473"/>
    </source>
</evidence>
<evidence type="ECO:0000256" key="2">
    <source>
        <dbReference type="SAM" id="Phobius"/>
    </source>
</evidence>
<name>A0AAQ4D152_AMBAM</name>
<accession>A0AAQ4D152</accession>
<keyword evidence="2" id="KW-0472">Membrane</keyword>